<organism evidence="1 2">
    <name type="scientific">Cereibacter ovatus</name>
    <dbReference type="NCBI Taxonomy" id="439529"/>
    <lineage>
        <taxon>Bacteria</taxon>
        <taxon>Pseudomonadati</taxon>
        <taxon>Pseudomonadota</taxon>
        <taxon>Alphaproteobacteria</taxon>
        <taxon>Rhodobacterales</taxon>
        <taxon>Paracoccaceae</taxon>
        <taxon>Cereibacter</taxon>
    </lineage>
</organism>
<dbReference type="Proteomes" id="UP000219467">
    <property type="component" value="Unassembled WGS sequence"/>
</dbReference>
<evidence type="ECO:0000313" key="2">
    <source>
        <dbReference type="Proteomes" id="UP000219467"/>
    </source>
</evidence>
<dbReference type="AlphaFoldDB" id="A0A285CJK6"/>
<dbReference type="EMBL" id="OAOQ01000001">
    <property type="protein sequence ID" value="SNX67781.1"/>
    <property type="molecule type" value="Genomic_DNA"/>
</dbReference>
<name>A0A285CJK6_9RHOB</name>
<dbReference type="RefSeq" id="WP_235840912.1">
    <property type="nucleotide sequence ID" value="NZ_OAOQ01000001.1"/>
</dbReference>
<protein>
    <submittedName>
        <fullName evidence="1">Uncharacterized protein</fullName>
    </submittedName>
</protein>
<keyword evidence="2" id="KW-1185">Reference proteome</keyword>
<evidence type="ECO:0000313" key="1">
    <source>
        <dbReference type="EMBL" id="SNX67781.1"/>
    </source>
</evidence>
<accession>A0A285CJK6</accession>
<gene>
    <name evidence="1" type="ORF">SAMN05878503_101419</name>
</gene>
<proteinExistence type="predicted"/>
<sequence>MRGHGVMLSKTYHLKFPSLDAAQIAVPFVIEALGNAIPACNLSGLNVLISKEGDVSINVFFPAIGELKNFEKKHGGFLDTMKKTFLFKSTGFDGVCIFNFDRNEEAA</sequence>
<reference evidence="2" key="1">
    <citation type="submission" date="2017-08" db="EMBL/GenBank/DDBJ databases">
        <authorList>
            <person name="Varghese N."/>
            <person name="Submissions S."/>
        </authorList>
    </citation>
    <scope>NUCLEOTIDE SEQUENCE [LARGE SCALE GENOMIC DNA]</scope>
    <source>
        <strain evidence="2">JA234</strain>
    </source>
</reference>